<feature type="domain" description="Fe2OG dioxygenase" evidence="3">
    <location>
        <begin position="181"/>
        <end position="284"/>
    </location>
</feature>
<comment type="similarity">
    <text evidence="2">Belongs to the iron/ascorbate-dependent oxidoreductase family.</text>
</comment>
<dbReference type="Gene3D" id="2.60.120.330">
    <property type="entry name" value="B-lactam Antibiotic, Isopenicillin N Synthase, Chain"/>
    <property type="match status" value="1"/>
</dbReference>
<dbReference type="Pfam" id="PF03171">
    <property type="entry name" value="2OG-FeII_Oxy"/>
    <property type="match status" value="1"/>
</dbReference>
<comment type="caution">
    <text evidence="4">The sequence shown here is derived from an EMBL/GenBank/DDBJ whole genome shotgun (WGS) entry which is preliminary data.</text>
</comment>
<dbReference type="PROSITE" id="PS51471">
    <property type="entry name" value="FE2OG_OXY"/>
    <property type="match status" value="1"/>
</dbReference>
<dbReference type="PANTHER" id="PTHR47990">
    <property type="entry name" value="2-OXOGLUTARATE (2OG) AND FE(II)-DEPENDENT OXYGENASE SUPERFAMILY PROTEIN-RELATED"/>
    <property type="match status" value="1"/>
</dbReference>
<dbReference type="RefSeq" id="WP_190542184.1">
    <property type="nucleotide sequence ID" value="NZ_CAWPNO010000048.1"/>
</dbReference>
<dbReference type="PRINTS" id="PR00682">
    <property type="entry name" value="IPNSYNTHASE"/>
</dbReference>
<dbReference type="InterPro" id="IPR027443">
    <property type="entry name" value="IPNS-like_sf"/>
</dbReference>
<dbReference type="Pfam" id="PF14226">
    <property type="entry name" value="DIOX_N"/>
    <property type="match status" value="1"/>
</dbReference>
<reference evidence="4 5" key="1">
    <citation type="journal article" date="2020" name="ISME J.">
        <title>Comparative genomics reveals insights into cyanobacterial evolution and habitat adaptation.</title>
        <authorList>
            <person name="Chen M.Y."/>
            <person name="Teng W.K."/>
            <person name="Zhao L."/>
            <person name="Hu C.X."/>
            <person name="Zhou Y.K."/>
            <person name="Han B.P."/>
            <person name="Song L.R."/>
            <person name="Shu W.S."/>
        </authorList>
    </citation>
    <scope>NUCLEOTIDE SEQUENCE [LARGE SCALE GENOMIC DNA]</scope>
    <source>
        <strain evidence="4 5">FACHB-288</strain>
    </source>
</reference>
<gene>
    <name evidence="4" type="ORF">H6G24_13020</name>
</gene>
<keyword evidence="2" id="KW-0479">Metal-binding</keyword>
<dbReference type="EMBL" id="JACJQH010000017">
    <property type="protein sequence ID" value="MBD2196413.1"/>
    <property type="molecule type" value="Genomic_DNA"/>
</dbReference>
<comment type="pathway">
    <text evidence="1">Antibiotic biosynthesis.</text>
</comment>
<keyword evidence="2" id="KW-0560">Oxidoreductase</keyword>
<keyword evidence="5" id="KW-1185">Reference proteome</keyword>
<dbReference type="SUPFAM" id="SSF51197">
    <property type="entry name" value="Clavaminate synthase-like"/>
    <property type="match status" value="1"/>
</dbReference>
<protein>
    <submittedName>
        <fullName evidence="4">Isopenicillin N synthase family oxygenase</fullName>
    </submittedName>
</protein>
<proteinExistence type="inferred from homology"/>
<keyword evidence="2" id="KW-0408">Iron</keyword>
<sequence length="340" mass="38208">MNISQVVQEEFSQVPVIDISALVSRKGDRLKVASQIGQACRQSGFFYIVGHGVDEGLQQRLEQLSRQFFAQDLETKLEIRMALAGKAWRGYFPVGDELTSGKPDLKEGIYFGAELAADHPLVKAQTPMHGSNLFPSNIPLFRETVLEYMEAMTQLGHKLMAGIALSLGLEEFYFAERYTSDPLTLFRIFNYPPDLSPLEGDNRWGVGEHTDYGVLTILKQDESGGLQVKSKSGWIAAPPIPGSFVCNIGDMLDRMTGGLYRSTPHRVQNLSRRDRLSFPFFFDPNFDVEVQPIPLNEVAIADDYQERWDGASVHEFRGTYGDYVLSKVSKVFPELQRTVL</sequence>
<accession>A0ABR8A966</accession>
<evidence type="ECO:0000259" key="3">
    <source>
        <dbReference type="PROSITE" id="PS51471"/>
    </source>
</evidence>
<dbReference type="InterPro" id="IPR044861">
    <property type="entry name" value="IPNS-like_FE2OG_OXY"/>
</dbReference>
<dbReference type="InterPro" id="IPR005123">
    <property type="entry name" value="Oxoglu/Fe-dep_dioxygenase_dom"/>
</dbReference>
<dbReference type="Proteomes" id="UP000658514">
    <property type="component" value="Unassembled WGS sequence"/>
</dbReference>
<name>A0ABR8A966_9CYAN</name>
<dbReference type="InterPro" id="IPR050231">
    <property type="entry name" value="Iron_ascorbate_oxido_reductase"/>
</dbReference>
<evidence type="ECO:0000313" key="5">
    <source>
        <dbReference type="Proteomes" id="UP000658514"/>
    </source>
</evidence>
<evidence type="ECO:0000256" key="1">
    <source>
        <dbReference type="ARBA" id="ARBA00004792"/>
    </source>
</evidence>
<evidence type="ECO:0000313" key="4">
    <source>
        <dbReference type="EMBL" id="MBD2196413.1"/>
    </source>
</evidence>
<evidence type="ECO:0000256" key="2">
    <source>
        <dbReference type="RuleBase" id="RU003682"/>
    </source>
</evidence>
<organism evidence="4 5">
    <name type="scientific">Calothrix parietina FACHB-288</name>
    <dbReference type="NCBI Taxonomy" id="2692896"/>
    <lineage>
        <taxon>Bacteria</taxon>
        <taxon>Bacillati</taxon>
        <taxon>Cyanobacteriota</taxon>
        <taxon>Cyanophyceae</taxon>
        <taxon>Nostocales</taxon>
        <taxon>Calotrichaceae</taxon>
        <taxon>Calothrix</taxon>
    </lineage>
</organism>
<dbReference type="InterPro" id="IPR026992">
    <property type="entry name" value="DIOX_N"/>
</dbReference>